<sequence>MRTSYADLRFLPDRFYPDGMASTDIEVSMDPWVHLASPQPRAAFTRYPAYYAKSIVVAVDGACLYNGRAQARASLGVYWGANNYFNTGIVLDPTDRQTNQVAELQACLEALGNLDDVSCAHPAGDRLSTVVIKSDSEYMVRGITEWFPSWRNQRWRNYRGMPVTNLEYFRMIDEYIEDWEAQGLSVKFWLVPRSMNRMADGLAKDALH</sequence>
<dbReference type="InterPro" id="IPR036397">
    <property type="entry name" value="RNaseH_sf"/>
</dbReference>
<dbReference type="HOGENOM" id="CLU_030894_4_2_1"/>
<evidence type="ECO:0000256" key="2">
    <source>
        <dbReference type="ARBA" id="ARBA00005300"/>
    </source>
</evidence>
<dbReference type="GO" id="GO:0003964">
    <property type="term" value="F:RNA-directed DNA polymerase activity"/>
    <property type="evidence" value="ECO:0007669"/>
    <property type="project" value="UniProtKB-KW"/>
</dbReference>
<keyword evidence="5" id="KW-0479">Metal-binding</keyword>
<dbReference type="AlphaFoldDB" id="A1CQB1"/>
<evidence type="ECO:0000313" key="10">
    <source>
        <dbReference type="Proteomes" id="UP000006701"/>
    </source>
</evidence>
<dbReference type="RefSeq" id="XP_001269258.1">
    <property type="nucleotide sequence ID" value="XM_001269257.1"/>
</dbReference>
<dbReference type="CDD" id="cd13934">
    <property type="entry name" value="RNase_H_Dikarya_like"/>
    <property type="match status" value="1"/>
</dbReference>
<evidence type="ECO:0000256" key="6">
    <source>
        <dbReference type="ARBA" id="ARBA00022759"/>
    </source>
</evidence>
<dbReference type="GeneID" id="4702069"/>
<dbReference type="GO" id="GO:0003676">
    <property type="term" value="F:nucleic acid binding"/>
    <property type="evidence" value="ECO:0007669"/>
    <property type="project" value="InterPro"/>
</dbReference>
<keyword evidence="6" id="KW-0255">Endonuclease</keyword>
<dbReference type="KEGG" id="act:ACLA_025490"/>
<name>A1CQB1_ASPCL</name>
<keyword evidence="9" id="KW-0548">Nucleotidyltransferase</keyword>
<evidence type="ECO:0000256" key="5">
    <source>
        <dbReference type="ARBA" id="ARBA00022723"/>
    </source>
</evidence>
<dbReference type="Pfam" id="PF00075">
    <property type="entry name" value="RNase_H"/>
    <property type="match status" value="1"/>
</dbReference>
<dbReference type="STRING" id="344612.A1CQB1"/>
<feature type="domain" description="RNase H type-1" evidence="8">
    <location>
        <begin position="51"/>
        <end position="208"/>
    </location>
</feature>
<dbReference type="eggNOG" id="KOG3752">
    <property type="taxonomic scope" value="Eukaryota"/>
</dbReference>
<evidence type="ECO:0000313" key="9">
    <source>
        <dbReference type="EMBL" id="EAW07832.1"/>
    </source>
</evidence>
<dbReference type="InterPro" id="IPR002156">
    <property type="entry name" value="RNaseH_domain"/>
</dbReference>
<evidence type="ECO:0000259" key="8">
    <source>
        <dbReference type="PROSITE" id="PS50879"/>
    </source>
</evidence>
<evidence type="ECO:0000256" key="1">
    <source>
        <dbReference type="ARBA" id="ARBA00000077"/>
    </source>
</evidence>
<keyword evidence="9" id="KW-0808">Transferase</keyword>
<dbReference type="GO" id="GO:0043137">
    <property type="term" value="P:DNA replication, removal of RNA primer"/>
    <property type="evidence" value="ECO:0007669"/>
    <property type="project" value="TreeGrafter"/>
</dbReference>
<accession>A1CQB1</accession>
<dbReference type="PANTHER" id="PTHR10642">
    <property type="entry name" value="RIBONUCLEASE H1"/>
    <property type="match status" value="1"/>
</dbReference>
<dbReference type="SUPFAM" id="SSF53098">
    <property type="entry name" value="Ribonuclease H-like"/>
    <property type="match status" value="1"/>
</dbReference>
<proteinExistence type="inferred from homology"/>
<comment type="catalytic activity">
    <reaction evidence="1">
        <text>Endonucleolytic cleavage to 5'-phosphomonoester.</text>
        <dbReference type="EC" id="3.1.26.4"/>
    </reaction>
</comment>
<dbReference type="PROSITE" id="PS50879">
    <property type="entry name" value="RNASE_H_1"/>
    <property type="match status" value="1"/>
</dbReference>
<dbReference type="OMA" id="NGWKTCK"/>
<keyword evidence="9" id="KW-0695">RNA-directed DNA polymerase</keyword>
<gene>
    <name evidence="9" type="ORF">ACLA_025490</name>
</gene>
<evidence type="ECO:0000256" key="3">
    <source>
        <dbReference type="ARBA" id="ARBA00012180"/>
    </source>
</evidence>
<protein>
    <recommendedName>
        <fullName evidence="3">ribonuclease H</fullName>
        <ecNumber evidence="3">3.1.26.4</ecNumber>
    </recommendedName>
</protein>
<dbReference type="PANTHER" id="PTHR10642:SF26">
    <property type="entry name" value="RIBONUCLEASE H1"/>
    <property type="match status" value="1"/>
</dbReference>
<keyword evidence="4" id="KW-0540">Nuclease</keyword>
<dbReference type="Gene3D" id="3.30.420.10">
    <property type="entry name" value="Ribonuclease H-like superfamily/Ribonuclease H"/>
    <property type="match status" value="1"/>
</dbReference>
<keyword evidence="7" id="KW-0378">Hydrolase</keyword>
<evidence type="ECO:0000256" key="4">
    <source>
        <dbReference type="ARBA" id="ARBA00022722"/>
    </source>
</evidence>
<dbReference type="InterPro" id="IPR050092">
    <property type="entry name" value="RNase_H"/>
</dbReference>
<dbReference type="Proteomes" id="UP000006701">
    <property type="component" value="Unassembled WGS sequence"/>
</dbReference>
<dbReference type="GO" id="GO:0046872">
    <property type="term" value="F:metal ion binding"/>
    <property type="evidence" value="ECO:0007669"/>
    <property type="project" value="UniProtKB-KW"/>
</dbReference>
<evidence type="ECO:0000256" key="7">
    <source>
        <dbReference type="ARBA" id="ARBA00022801"/>
    </source>
</evidence>
<dbReference type="EC" id="3.1.26.4" evidence="3"/>
<comment type="similarity">
    <text evidence="2">Belongs to the RNase H family.</text>
</comment>
<dbReference type="InterPro" id="IPR012337">
    <property type="entry name" value="RNaseH-like_sf"/>
</dbReference>
<keyword evidence="10" id="KW-1185">Reference proteome</keyword>
<dbReference type="OrthoDB" id="245563at2759"/>
<dbReference type="VEuPathDB" id="FungiDB:ACLA_025490"/>
<dbReference type="GO" id="GO:0004523">
    <property type="term" value="F:RNA-DNA hybrid ribonuclease activity"/>
    <property type="evidence" value="ECO:0007669"/>
    <property type="project" value="UniProtKB-EC"/>
</dbReference>
<dbReference type="EMBL" id="DS027059">
    <property type="protein sequence ID" value="EAW07832.1"/>
    <property type="molecule type" value="Genomic_DNA"/>
</dbReference>
<reference evidence="9 10" key="1">
    <citation type="journal article" date="2008" name="PLoS Genet.">
        <title>Genomic islands in the pathogenic filamentous fungus Aspergillus fumigatus.</title>
        <authorList>
            <person name="Fedorova N.D."/>
            <person name="Khaldi N."/>
            <person name="Joardar V.S."/>
            <person name="Maiti R."/>
            <person name="Amedeo P."/>
            <person name="Anderson M.J."/>
            <person name="Crabtree J."/>
            <person name="Silva J.C."/>
            <person name="Badger J.H."/>
            <person name="Albarraq A."/>
            <person name="Angiuoli S."/>
            <person name="Bussey H."/>
            <person name="Bowyer P."/>
            <person name="Cotty P.J."/>
            <person name="Dyer P.S."/>
            <person name="Egan A."/>
            <person name="Galens K."/>
            <person name="Fraser-Liggett C.M."/>
            <person name="Haas B.J."/>
            <person name="Inman J.M."/>
            <person name="Kent R."/>
            <person name="Lemieux S."/>
            <person name="Malavazi I."/>
            <person name="Orvis J."/>
            <person name="Roemer T."/>
            <person name="Ronning C.M."/>
            <person name="Sundaram J.P."/>
            <person name="Sutton G."/>
            <person name="Turner G."/>
            <person name="Venter J.C."/>
            <person name="White O.R."/>
            <person name="Whitty B.R."/>
            <person name="Youngman P."/>
            <person name="Wolfe K.H."/>
            <person name="Goldman G.H."/>
            <person name="Wortman J.R."/>
            <person name="Jiang B."/>
            <person name="Denning D.W."/>
            <person name="Nierman W.C."/>
        </authorList>
    </citation>
    <scope>NUCLEOTIDE SEQUENCE [LARGE SCALE GENOMIC DNA]</scope>
    <source>
        <strain evidence="10">ATCC 1007 / CBS 513.65 / DSM 816 / NCTC 3887 / NRRL 1</strain>
    </source>
</reference>
<organism evidence="9 10">
    <name type="scientific">Aspergillus clavatus (strain ATCC 1007 / CBS 513.65 / DSM 816 / NCTC 3887 / NRRL 1 / QM 1276 / 107)</name>
    <dbReference type="NCBI Taxonomy" id="344612"/>
    <lineage>
        <taxon>Eukaryota</taxon>
        <taxon>Fungi</taxon>
        <taxon>Dikarya</taxon>
        <taxon>Ascomycota</taxon>
        <taxon>Pezizomycotina</taxon>
        <taxon>Eurotiomycetes</taxon>
        <taxon>Eurotiomycetidae</taxon>
        <taxon>Eurotiales</taxon>
        <taxon>Aspergillaceae</taxon>
        <taxon>Aspergillus</taxon>
        <taxon>Aspergillus subgen. Fumigati</taxon>
    </lineage>
</organism>